<proteinExistence type="predicted"/>
<organism evidence="1 2">
    <name type="scientific">Potamilus streckersoni</name>
    <dbReference type="NCBI Taxonomy" id="2493646"/>
    <lineage>
        <taxon>Eukaryota</taxon>
        <taxon>Metazoa</taxon>
        <taxon>Spiralia</taxon>
        <taxon>Lophotrochozoa</taxon>
        <taxon>Mollusca</taxon>
        <taxon>Bivalvia</taxon>
        <taxon>Autobranchia</taxon>
        <taxon>Heteroconchia</taxon>
        <taxon>Palaeoheterodonta</taxon>
        <taxon>Unionida</taxon>
        <taxon>Unionoidea</taxon>
        <taxon>Unionidae</taxon>
        <taxon>Ambleminae</taxon>
        <taxon>Lampsilini</taxon>
        <taxon>Potamilus</taxon>
    </lineage>
</organism>
<evidence type="ECO:0000313" key="2">
    <source>
        <dbReference type="Proteomes" id="UP001195483"/>
    </source>
</evidence>
<evidence type="ECO:0000313" key="1">
    <source>
        <dbReference type="EMBL" id="KAK3611310.1"/>
    </source>
</evidence>
<name>A0AAE0WFQ0_9BIVA</name>
<accession>A0AAE0WFQ0</accession>
<dbReference type="Proteomes" id="UP001195483">
    <property type="component" value="Unassembled WGS sequence"/>
</dbReference>
<protein>
    <submittedName>
        <fullName evidence="1">Uncharacterized protein</fullName>
    </submittedName>
</protein>
<reference evidence="1" key="2">
    <citation type="journal article" date="2021" name="Genome Biol. Evol.">
        <title>Developing a high-quality reference genome for a parasitic bivalve with doubly uniparental inheritance (Bivalvia: Unionida).</title>
        <authorList>
            <person name="Smith C.H."/>
        </authorList>
    </citation>
    <scope>NUCLEOTIDE SEQUENCE</scope>
    <source>
        <strain evidence="1">CHS0354</strain>
        <tissue evidence="1">Mantle</tissue>
    </source>
</reference>
<sequence length="145" mass="16430">MPSTLKIRGGQNTKLSSETYIQMVAQTGYFNGGYTKVYNYKSNSRHVDCRKLNRVPILIATVDNKCAMGVHTPSGQDMDTYRYYAVNFFPVISDSPGKTSKWNIVFRTPKPRNSTTYMYKTYICVGDLNIVQDCFGKVIHQSKAS</sequence>
<keyword evidence="2" id="KW-1185">Reference proteome</keyword>
<dbReference type="AlphaFoldDB" id="A0AAE0WFQ0"/>
<gene>
    <name evidence="1" type="ORF">CHS0354_015727</name>
</gene>
<reference evidence="1" key="1">
    <citation type="journal article" date="2021" name="Genome Biol. Evol.">
        <title>A High-Quality Reference Genome for a Parasitic Bivalve with Doubly Uniparental Inheritance (Bivalvia: Unionida).</title>
        <authorList>
            <person name="Smith C.H."/>
        </authorList>
    </citation>
    <scope>NUCLEOTIDE SEQUENCE</scope>
    <source>
        <strain evidence="1">CHS0354</strain>
    </source>
</reference>
<dbReference type="EMBL" id="JAEAOA010000980">
    <property type="protein sequence ID" value="KAK3611310.1"/>
    <property type="molecule type" value="Genomic_DNA"/>
</dbReference>
<reference evidence="1" key="3">
    <citation type="submission" date="2023-05" db="EMBL/GenBank/DDBJ databases">
        <authorList>
            <person name="Smith C.H."/>
        </authorList>
    </citation>
    <scope>NUCLEOTIDE SEQUENCE</scope>
    <source>
        <strain evidence="1">CHS0354</strain>
        <tissue evidence="1">Mantle</tissue>
    </source>
</reference>
<comment type="caution">
    <text evidence="1">The sequence shown here is derived from an EMBL/GenBank/DDBJ whole genome shotgun (WGS) entry which is preliminary data.</text>
</comment>